<proteinExistence type="predicted"/>
<feature type="transmembrane region" description="Helical" evidence="1">
    <location>
        <begin position="238"/>
        <end position="259"/>
    </location>
</feature>
<dbReference type="PANTHER" id="PTHR11319:SF35">
    <property type="entry name" value="OUTER MEMBRANE PROTEIN PMPC-RELATED"/>
    <property type="match status" value="1"/>
</dbReference>
<dbReference type="EMBL" id="LGRX02008406">
    <property type="protein sequence ID" value="KAK3273569.1"/>
    <property type="molecule type" value="Genomic_DNA"/>
</dbReference>
<name>A0AAE0G8K8_9CHLO</name>
<sequence>MLCCCGHLSCFGAGWQVGYEDYTGATFNSLQIIGEPGRQYNLTFQPATAEWPELILTVQMAACSSGEVYDTVGQTCTPCAPGTIKFDNLTTACTACDNTGLRCHGGSHFTIEPGYWMAEASVRRACAVQDAACVLNRVYACDLAEACSTVSNRTNYNNSMASGIEAAAVTGTQCGEGYRDDVVICGACDTSYSKHAVLGGTDGWAHASLGGAQTGGEVRGDGRYPEEDGSCTRCAGTVVSWVLQVSGVCLAMALLVGILRRKMERPMPINHKGSGQSKALKLRAGAAPRSDSSLGEGMDETSEAFLDLEESQMEAWRLVSIWFGLMQVRGLGYPPFTVCTIGIRDLRPVTRLKLSLKRAELCGFTAGESTLKSEVGIYVRCQAPSHQSWLRAASPTRPVFDRSAEQLVGVTNAECSTATVAH</sequence>
<comment type="caution">
    <text evidence="2">The sequence shown here is derived from an EMBL/GenBank/DDBJ whole genome shotgun (WGS) entry which is preliminary data.</text>
</comment>
<evidence type="ECO:0000256" key="1">
    <source>
        <dbReference type="SAM" id="Phobius"/>
    </source>
</evidence>
<evidence type="ECO:0000313" key="2">
    <source>
        <dbReference type="EMBL" id="KAK3273569.1"/>
    </source>
</evidence>
<accession>A0AAE0G8K8</accession>
<keyword evidence="1" id="KW-0472">Membrane</keyword>
<evidence type="ECO:0000313" key="3">
    <source>
        <dbReference type="Proteomes" id="UP001190700"/>
    </source>
</evidence>
<organism evidence="2 3">
    <name type="scientific">Cymbomonas tetramitiformis</name>
    <dbReference type="NCBI Taxonomy" id="36881"/>
    <lineage>
        <taxon>Eukaryota</taxon>
        <taxon>Viridiplantae</taxon>
        <taxon>Chlorophyta</taxon>
        <taxon>Pyramimonadophyceae</taxon>
        <taxon>Pyramimonadales</taxon>
        <taxon>Pyramimonadaceae</taxon>
        <taxon>Cymbomonas</taxon>
    </lineage>
</organism>
<dbReference type="AlphaFoldDB" id="A0AAE0G8K8"/>
<dbReference type="PANTHER" id="PTHR11319">
    <property type="entry name" value="G PROTEIN-COUPLED RECEPTOR-RELATED"/>
    <property type="match status" value="1"/>
</dbReference>
<keyword evidence="1" id="KW-1133">Transmembrane helix</keyword>
<reference evidence="2 3" key="1">
    <citation type="journal article" date="2015" name="Genome Biol. Evol.">
        <title>Comparative Genomics of a Bacterivorous Green Alga Reveals Evolutionary Causalities and Consequences of Phago-Mixotrophic Mode of Nutrition.</title>
        <authorList>
            <person name="Burns J.A."/>
            <person name="Paasch A."/>
            <person name="Narechania A."/>
            <person name="Kim E."/>
        </authorList>
    </citation>
    <scope>NUCLEOTIDE SEQUENCE [LARGE SCALE GENOMIC DNA]</scope>
    <source>
        <strain evidence="2 3">PLY_AMNH</strain>
    </source>
</reference>
<keyword evidence="3" id="KW-1185">Reference proteome</keyword>
<gene>
    <name evidence="2" type="ORF">CYMTET_18199</name>
</gene>
<dbReference type="Proteomes" id="UP001190700">
    <property type="component" value="Unassembled WGS sequence"/>
</dbReference>
<keyword evidence="1" id="KW-0812">Transmembrane</keyword>
<protein>
    <submittedName>
        <fullName evidence="2">Uncharacterized protein</fullName>
    </submittedName>
</protein>